<name>A0ABY7FBT2_MYAAR</name>
<dbReference type="InterPro" id="IPR002068">
    <property type="entry name" value="A-crystallin/Hsp20_dom"/>
</dbReference>
<dbReference type="Proteomes" id="UP001164746">
    <property type="component" value="Chromosome 11"/>
</dbReference>
<dbReference type="PANTHER" id="PTHR45640">
    <property type="entry name" value="HEAT SHOCK PROTEIN HSP-12.2-RELATED"/>
    <property type="match status" value="1"/>
</dbReference>
<feature type="compositionally biased region" description="Polar residues" evidence="3">
    <location>
        <begin position="242"/>
        <end position="261"/>
    </location>
</feature>
<dbReference type="PRINTS" id="PR00299">
    <property type="entry name" value="ACRYSTALLIN"/>
</dbReference>
<dbReference type="SUPFAM" id="SSF49764">
    <property type="entry name" value="HSP20-like chaperones"/>
    <property type="match status" value="1"/>
</dbReference>
<evidence type="ECO:0000256" key="3">
    <source>
        <dbReference type="SAM" id="MobiDB-lite"/>
    </source>
</evidence>
<feature type="region of interest" description="Disordered" evidence="3">
    <location>
        <begin position="36"/>
        <end position="62"/>
    </location>
</feature>
<comment type="similarity">
    <text evidence="1 2">Belongs to the small heat shock protein (HSP20) family.</text>
</comment>
<gene>
    <name evidence="5" type="ORF">MAR_000084</name>
</gene>
<feature type="domain" description="SHSP" evidence="4">
    <location>
        <begin position="264"/>
        <end position="377"/>
    </location>
</feature>
<evidence type="ECO:0000256" key="1">
    <source>
        <dbReference type="PROSITE-ProRule" id="PRU00285"/>
    </source>
</evidence>
<evidence type="ECO:0000313" key="6">
    <source>
        <dbReference type="Proteomes" id="UP001164746"/>
    </source>
</evidence>
<evidence type="ECO:0000256" key="2">
    <source>
        <dbReference type="RuleBase" id="RU003616"/>
    </source>
</evidence>
<evidence type="ECO:0000313" key="5">
    <source>
        <dbReference type="EMBL" id="WAR18246.1"/>
    </source>
</evidence>
<dbReference type="PANTHER" id="PTHR45640:SF26">
    <property type="entry name" value="RE23625P"/>
    <property type="match status" value="1"/>
</dbReference>
<sequence>MYEAVSAELDEFTATPASVPRHLEDYADKLWQMRVKTERESADSDDDTGSYSPSRENFYDSYYTSESDPLRDSFLEYSTLKRPLEEVISPTSATATPTTPAKRARGRPYKEACVKITCLKPEDKMNTLSVDFNKLQEEELGVPRSELMGGLRSSSKLPLTWTAEDLRQYVLALFPRVRSFTYMKCNQGKTLDPLPDDLKPSDMRTLLGRSGLYIVPNGPLLPKGSTSSSVAKYTAEVHPGASSFSAPPTATPGSSTDTDLQANNAGKQYWVPVKVNGEHVVNGDREFRITLDVSSYSPSEITLKTKNNRVVVHARHGERADEYGIVEREFRRQYLLPKDVDPNEVTSSLSSNGILTLKAPKIDQDSGAERIIPIRFSVEDS</sequence>
<dbReference type="Pfam" id="PF00011">
    <property type="entry name" value="HSP20"/>
    <property type="match status" value="1"/>
</dbReference>
<organism evidence="5 6">
    <name type="scientific">Mya arenaria</name>
    <name type="common">Soft-shell clam</name>
    <dbReference type="NCBI Taxonomy" id="6604"/>
    <lineage>
        <taxon>Eukaryota</taxon>
        <taxon>Metazoa</taxon>
        <taxon>Spiralia</taxon>
        <taxon>Lophotrochozoa</taxon>
        <taxon>Mollusca</taxon>
        <taxon>Bivalvia</taxon>
        <taxon>Autobranchia</taxon>
        <taxon>Heteroconchia</taxon>
        <taxon>Euheterodonta</taxon>
        <taxon>Imparidentia</taxon>
        <taxon>Neoheterodontei</taxon>
        <taxon>Myida</taxon>
        <taxon>Myoidea</taxon>
        <taxon>Myidae</taxon>
        <taxon>Mya</taxon>
    </lineage>
</organism>
<dbReference type="Gene3D" id="2.60.40.790">
    <property type="match status" value="1"/>
</dbReference>
<dbReference type="CDD" id="cd06526">
    <property type="entry name" value="metazoan_ACD"/>
    <property type="match status" value="1"/>
</dbReference>
<proteinExistence type="inferred from homology"/>
<dbReference type="InterPro" id="IPR001436">
    <property type="entry name" value="Alpha-crystallin/sHSP_animal"/>
</dbReference>
<reference evidence="5" key="1">
    <citation type="submission" date="2022-11" db="EMBL/GenBank/DDBJ databases">
        <title>Centuries of genome instability and evolution in soft-shell clam transmissible cancer (bioRxiv).</title>
        <authorList>
            <person name="Hart S.F.M."/>
            <person name="Yonemitsu M.A."/>
            <person name="Giersch R.M."/>
            <person name="Beal B.F."/>
            <person name="Arriagada G."/>
            <person name="Davis B.W."/>
            <person name="Ostrander E.A."/>
            <person name="Goff S.P."/>
            <person name="Metzger M.J."/>
        </authorList>
    </citation>
    <scope>NUCLEOTIDE SEQUENCE</scope>
    <source>
        <strain evidence="5">MELC-2E11</strain>
        <tissue evidence="5">Siphon/mantle</tissue>
    </source>
</reference>
<keyword evidence="6" id="KW-1185">Reference proteome</keyword>
<protein>
    <submittedName>
        <fullName evidence="5">CRYAB-like protein</fullName>
    </submittedName>
</protein>
<feature type="region of interest" description="Disordered" evidence="3">
    <location>
        <begin position="238"/>
        <end position="261"/>
    </location>
</feature>
<accession>A0ABY7FBT2</accession>
<dbReference type="PROSITE" id="PS01031">
    <property type="entry name" value="SHSP"/>
    <property type="match status" value="1"/>
</dbReference>
<dbReference type="InterPro" id="IPR008978">
    <property type="entry name" value="HSP20-like_chaperone"/>
</dbReference>
<evidence type="ECO:0000259" key="4">
    <source>
        <dbReference type="PROSITE" id="PS01031"/>
    </source>
</evidence>
<dbReference type="EMBL" id="CP111022">
    <property type="protein sequence ID" value="WAR18246.1"/>
    <property type="molecule type" value="Genomic_DNA"/>
</dbReference>